<reference evidence="1 2" key="1">
    <citation type="journal article" date="2023" name="Plant Biotechnol. J.">
        <title>Chromosome-level wild Hevea brasiliensis genome provides new tools for genomic-assisted breeding and valuable loci to elevate rubber yield.</title>
        <authorList>
            <person name="Cheng H."/>
            <person name="Song X."/>
            <person name="Hu Y."/>
            <person name="Wu T."/>
            <person name="Yang Q."/>
            <person name="An Z."/>
            <person name="Feng S."/>
            <person name="Deng Z."/>
            <person name="Wu W."/>
            <person name="Zeng X."/>
            <person name="Tu M."/>
            <person name="Wang X."/>
            <person name="Huang H."/>
        </authorList>
    </citation>
    <scope>NUCLEOTIDE SEQUENCE [LARGE SCALE GENOMIC DNA]</scope>
    <source>
        <strain evidence="1">MT/VB/25A 57/8</strain>
    </source>
</reference>
<evidence type="ECO:0000313" key="1">
    <source>
        <dbReference type="EMBL" id="KAJ9136413.1"/>
    </source>
</evidence>
<comment type="caution">
    <text evidence="1">The sequence shown here is derived from an EMBL/GenBank/DDBJ whole genome shotgun (WGS) entry which is preliminary data.</text>
</comment>
<dbReference type="PANTHER" id="PTHR31579">
    <property type="entry name" value="OS03G0796600 PROTEIN"/>
    <property type="match status" value="1"/>
</dbReference>
<dbReference type="NCBIfam" id="TIGR01615">
    <property type="entry name" value="A_thal_3542"/>
    <property type="match status" value="1"/>
</dbReference>
<organism evidence="1 2">
    <name type="scientific">Hevea brasiliensis</name>
    <name type="common">Para rubber tree</name>
    <name type="synonym">Siphonia brasiliensis</name>
    <dbReference type="NCBI Taxonomy" id="3981"/>
    <lineage>
        <taxon>Eukaryota</taxon>
        <taxon>Viridiplantae</taxon>
        <taxon>Streptophyta</taxon>
        <taxon>Embryophyta</taxon>
        <taxon>Tracheophyta</taxon>
        <taxon>Spermatophyta</taxon>
        <taxon>Magnoliopsida</taxon>
        <taxon>eudicotyledons</taxon>
        <taxon>Gunneridae</taxon>
        <taxon>Pentapetalae</taxon>
        <taxon>rosids</taxon>
        <taxon>fabids</taxon>
        <taxon>Malpighiales</taxon>
        <taxon>Euphorbiaceae</taxon>
        <taxon>Crotonoideae</taxon>
        <taxon>Micrandreae</taxon>
        <taxon>Hevea</taxon>
    </lineage>
</organism>
<gene>
    <name evidence="1" type="ORF">P3X46_033496</name>
</gene>
<name>A0ABQ9KGN5_HEVBR</name>
<evidence type="ECO:0008006" key="3">
    <source>
        <dbReference type="Google" id="ProtNLM"/>
    </source>
</evidence>
<protein>
    <recommendedName>
        <fullName evidence="3">DUF506 family protein</fullName>
    </recommendedName>
</protein>
<dbReference type="InterPro" id="IPR006502">
    <property type="entry name" value="PDDEXK-like"/>
</dbReference>
<accession>A0ABQ9KGN5</accession>
<dbReference type="Pfam" id="PF04720">
    <property type="entry name" value="PDDEXK_6"/>
    <property type="match status" value="1"/>
</dbReference>
<dbReference type="Proteomes" id="UP001174677">
    <property type="component" value="Chromosome 18"/>
</dbReference>
<dbReference type="PANTHER" id="PTHR31579:SF42">
    <property type="entry name" value="DUF506 FAMILY PROTEIN (DUF506)"/>
    <property type="match status" value="1"/>
</dbReference>
<proteinExistence type="predicted"/>
<keyword evidence="2" id="KW-1185">Reference proteome</keyword>
<sequence length="307" mass="35400">MAKRPVRFKNTLAVFNDASQTRFCDSSGREHYSPDNSADLSELVNSFIERDCRIQVDNANNHDPEYDSKLEPLESYCSDSENYKNMLESLLNDNEDDDAKRKIRAQTQFACGILGEKFSHRFKRRLMSHLRDQGFDAGLCKSRWEKFGRHPPGEYEYVDVNVGGNRFIVEVFLAGEFEIARPTTGYAAMLDVFPQVFIGKHEELKQVVRLMCSAIRRSMKERDLHVPPWRRNGFMQAKWFGHYKRTINEIPASKRPEPDDSFTTKLLTGFEAFPVKAYHCRDDFASNKMSFKVGYLTAALNGSSLDM</sequence>
<dbReference type="EMBL" id="JARPOI010000018">
    <property type="protein sequence ID" value="KAJ9136413.1"/>
    <property type="molecule type" value="Genomic_DNA"/>
</dbReference>
<evidence type="ECO:0000313" key="2">
    <source>
        <dbReference type="Proteomes" id="UP001174677"/>
    </source>
</evidence>